<feature type="domain" description="Mannitol dehydrogenase C-terminal" evidence="3">
    <location>
        <begin position="303"/>
        <end position="454"/>
    </location>
</feature>
<dbReference type="Gene3D" id="3.40.50.720">
    <property type="entry name" value="NAD(P)-binding Rossmann-like Domain"/>
    <property type="match status" value="1"/>
</dbReference>
<evidence type="ECO:0000313" key="5">
    <source>
        <dbReference type="Proteomes" id="UP000282977"/>
    </source>
</evidence>
<dbReference type="PRINTS" id="PR00084">
    <property type="entry name" value="MTLDHDRGNASE"/>
</dbReference>
<keyword evidence="1" id="KW-0560">Oxidoreductase</keyword>
<protein>
    <submittedName>
        <fullName evidence="4">Mannitol dehydrogenase family protein</fullName>
    </submittedName>
</protein>
<dbReference type="Pfam" id="PF08125">
    <property type="entry name" value="Mannitol_dh_C"/>
    <property type="match status" value="1"/>
</dbReference>
<accession>A0A437J498</accession>
<dbReference type="Proteomes" id="UP000282977">
    <property type="component" value="Unassembled WGS sequence"/>
</dbReference>
<dbReference type="InterPro" id="IPR013328">
    <property type="entry name" value="6PGD_dom2"/>
</dbReference>
<dbReference type="InterPro" id="IPR050988">
    <property type="entry name" value="Mannitol_DH/Oxidoreductase"/>
</dbReference>
<dbReference type="OrthoDB" id="271711at2"/>
<dbReference type="EMBL" id="RZUL01000007">
    <property type="protein sequence ID" value="RVT39418.1"/>
    <property type="molecule type" value="Genomic_DNA"/>
</dbReference>
<dbReference type="InterPro" id="IPR008927">
    <property type="entry name" value="6-PGluconate_DH-like_C_sf"/>
</dbReference>
<dbReference type="Gene3D" id="1.10.1040.10">
    <property type="entry name" value="N-(1-d-carboxylethyl)-l-norvaline Dehydrogenase, domain 2"/>
    <property type="match status" value="1"/>
</dbReference>
<evidence type="ECO:0000313" key="4">
    <source>
        <dbReference type="EMBL" id="RVT39418.1"/>
    </source>
</evidence>
<name>A0A437J498_9SPHN</name>
<reference evidence="4 5" key="1">
    <citation type="submission" date="2019-01" db="EMBL/GenBank/DDBJ databases">
        <authorList>
            <person name="Chen W.-M."/>
        </authorList>
    </citation>
    <scope>NUCLEOTIDE SEQUENCE [LARGE SCALE GENOMIC DNA]</scope>
    <source>
        <strain evidence="4 5">TLA-22</strain>
    </source>
</reference>
<evidence type="ECO:0000256" key="1">
    <source>
        <dbReference type="ARBA" id="ARBA00023002"/>
    </source>
</evidence>
<evidence type="ECO:0000259" key="2">
    <source>
        <dbReference type="Pfam" id="PF01232"/>
    </source>
</evidence>
<sequence>MGGSRTRKGSHLQPGQAGLSVVRLSQAALGGLATHVARLGYDWQAQACGIVHFGIGAFHRAHQAAYTDAAMAAGDRDWRITGVSLRSGDVAAQLDPQDGLYTLTERSGEDASTRLIGAIGQVIVAPENPSAVIAAIADPGTRIVSFTVTEKGYVRAADGSLDWSNAALASDAAGNAASRTIYGYLAAGLARRRASGLPGLTLLCCDNLADNGRQLQRLMTAYLERTEPALADWFLRECRCPSTMVDRIVPAMTDADRDWVAGKIGLVDEGAILTERFTQWVIEDDFAGPRPRWEAVGVQFVADVSAYEAAKLRMLNGAHSALAYLGLERGHAFVHQAVADPVVRPLIEKIMREEAAATLAPASGIDTFAYADRLLDRFSNSALQHRLVQIAMDGSQKIPQRWLEPLAINQAAGRMCPATLEALAAWCRHVRGDSRPVDDPRARELADIWKTKGATGISAALFGENGQFAATWVASPSALAFLDQRLA</sequence>
<dbReference type="InterPro" id="IPR013118">
    <property type="entry name" value="Mannitol_DH_C"/>
</dbReference>
<comment type="caution">
    <text evidence="4">The sequence shown here is derived from an EMBL/GenBank/DDBJ whole genome shotgun (WGS) entry which is preliminary data.</text>
</comment>
<dbReference type="PANTHER" id="PTHR43362:SF1">
    <property type="entry name" value="MANNITOL DEHYDROGENASE 2-RELATED"/>
    <property type="match status" value="1"/>
</dbReference>
<dbReference type="InterPro" id="IPR013131">
    <property type="entry name" value="Mannitol_DH_N"/>
</dbReference>
<dbReference type="InterPro" id="IPR036291">
    <property type="entry name" value="NAD(P)-bd_dom_sf"/>
</dbReference>
<organism evidence="4 5">
    <name type="scientific">Sphingobium algorifonticola</name>
    <dbReference type="NCBI Taxonomy" id="2008318"/>
    <lineage>
        <taxon>Bacteria</taxon>
        <taxon>Pseudomonadati</taxon>
        <taxon>Pseudomonadota</taxon>
        <taxon>Alphaproteobacteria</taxon>
        <taxon>Sphingomonadales</taxon>
        <taxon>Sphingomonadaceae</taxon>
        <taxon>Sphingobium</taxon>
    </lineage>
</organism>
<proteinExistence type="predicted"/>
<dbReference type="GO" id="GO:0016616">
    <property type="term" value="F:oxidoreductase activity, acting on the CH-OH group of donors, NAD or NADP as acceptor"/>
    <property type="evidence" value="ECO:0007669"/>
    <property type="project" value="TreeGrafter"/>
</dbReference>
<dbReference type="InterPro" id="IPR000669">
    <property type="entry name" value="Mannitol_DH"/>
</dbReference>
<dbReference type="AlphaFoldDB" id="A0A437J498"/>
<dbReference type="Pfam" id="PF01232">
    <property type="entry name" value="Mannitol_dh"/>
    <property type="match status" value="1"/>
</dbReference>
<evidence type="ECO:0000259" key="3">
    <source>
        <dbReference type="Pfam" id="PF08125"/>
    </source>
</evidence>
<dbReference type="SUPFAM" id="SSF51735">
    <property type="entry name" value="NAD(P)-binding Rossmann-fold domains"/>
    <property type="match status" value="1"/>
</dbReference>
<feature type="domain" description="Mannitol dehydrogenase N-terminal" evidence="2">
    <location>
        <begin position="49"/>
        <end position="294"/>
    </location>
</feature>
<dbReference type="PANTHER" id="PTHR43362">
    <property type="entry name" value="MANNITOL DEHYDROGENASE DSF1-RELATED"/>
    <property type="match status" value="1"/>
</dbReference>
<gene>
    <name evidence="4" type="ORF">ENE74_15340</name>
</gene>
<keyword evidence="5" id="KW-1185">Reference proteome</keyword>
<dbReference type="SUPFAM" id="SSF48179">
    <property type="entry name" value="6-phosphogluconate dehydrogenase C-terminal domain-like"/>
    <property type="match status" value="1"/>
</dbReference>